<dbReference type="Proteomes" id="UP000176339">
    <property type="component" value="Unassembled WGS sequence"/>
</dbReference>
<dbReference type="Pfam" id="PF07291">
    <property type="entry name" value="MauE"/>
    <property type="match status" value="1"/>
</dbReference>
<evidence type="ECO:0000256" key="3">
    <source>
        <dbReference type="ARBA" id="ARBA00022989"/>
    </source>
</evidence>
<dbReference type="InterPro" id="IPR009908">
    <property type="entry name" value="Methylamine_util_MauE"/>
</dbReference>
<comment type="subcellular location">
    <subcellularLocation>
        <location evidence="1">Membrane</location>
        <topology evidence="1">Multi-pass membrane protein</topology>
    </subcellularLocation>
</comment>
<keyword evidence="3 5" id="KW-1133">Transmembrane helix</keyword>
<keyword evidence="2 5" id="KW-0812">Transmembrane</keyword>
<evidence type="ECO:0000259" key="6">
    <source>
        <dbReference type="Pfam" id="PF07291"/>
    </source>
</evidence>
<feature type="transmembrane region" description="Helical" evidence="5">
    <location>
        <begin position="12"/>
        <end position="33"/>
    </location>
</feature>
<dbReference type="EMBL" id="MFEN01000012">
    <property type="protein sequence ID" value="OGE84442.1"/>
    <property type="molecule type" value="Genomic_DNA"/>
</dbReference>
<evidence type="ECO:0000256" key="2">
    <source>
        <dbReference type="ARBA" id="ARBA00022692"/>
    </source>
</evidence>
<feature type="domain" description="Methylamine utilisation protein MauE" evidence="6">
    <location>
        <begin position="12"/>
        <end position="97"/>
    </location>
</feature>
<dbReference type="GO" id="GO:0030416">
    <property type="term" value="P:methylamine metabolic process"/>
    <property type="evidence" value="ECO:0007669"/>
    <property type="project" value="InterPro"/>
</dbReference>
<evidence type="ECO:0000256" key="5">
    <source>
        <dbReference type="SAM" id="Phobius"/>
    </source>
</evidence>
<dbReference type="AlphaFoldDB" id="A0A1F5P3L4"/>
<accession>A0A1F5P3L4</accession>
<protein>
    <recommendedName>
        <fullName evidence="6">Methylamine utilisation protein MauE domain-containing protein</fullName>
    </recommendedName>
</protein>
<dbReference type="GO" id="GO:0016020">
    <property type="term" value="C:membrane"/>
    <property type="evidence" value="ECO:0007669"/>
    <property type="project" value="UniProtKB-SubCell"/>
</dbReference>
<gene>
    <name evidence="7" type="ORF">A2846_02665</name>
</gene>
<name>A0A1F5P3L4_9BACT</name>
<feature type="transmembrane region" description="Helical" evidence="5">
    <location>
        <begin position="53"/>
        <end position="72"/>
    </location>
</feature>
<feature type="transmembrane region" description="Helical" evidence="5">
    <location>
        <begin position="77"/>
        <end position="96"/>
    </location>
</feature>
<organism evidence="7 8">
    <name type="scientific">Candidatus Doudnabacteria bacterium RIFCSPHIGHO2_01_FULL_49_9</name>
    <dbReference type="NCBI Taxonomy" id="1817827"/>
    <lineage>
        <taxon>Bacteria</taxon>
        <taxon>Candidatus Doudnaibacteriota</taxon>
    </lineage>
</organism>
<keyword evidence="4 5" id="KW-0472">Membrane</keyword>
<proteinExistence type="predicted"/>
<evidence type="ECO:0000313" key="7">
    <source>
        <dbReference type="EMBL" id="OGE84442.1"/>
    </source>
</evidence>
<evidence type="ECO:0000313" key="8">
    <source>
        <dbReference type="Proteomes" id="UP000176339"/>
    </source>
</evidence>
<comment type="caution">
    <text evidence="7">The sequence shown here is derived from an EMBL/GenBank/DDBJ whole genome shotgun (WGS) entry which is preliminary data.</text>
</comment>
<evidence type="ECO:0000256" key="4">
    <source>
        <dbReference type="ARBA" id="ARBA00023136"/>
    </source>
</evidence>
<evidence type="ECO:0000256" key="1">
    <source>
        <dbReference type="ARBA" id="ARBA00004141"/>
    </source>
</evidence>
<feature type="transmembrane region" description="Helical" evidence="5">
    <location>
        <begin position="102"/>
        <end position="119"/>
    </location>
</feature>
<sequence length="126" mass="14314">MLISNWKKDRLISFLLRIGLASVFLYAALAAFMDPDTWANFLPKFLRDMFPDQIRYFLMAFSLYELALVAVLLLDKFVYWAAIFSALTMVGILVFNAQGMDVIFRDVAIMFMAAALAVLKKDEPAA</sequence>
<reference evidence="7 8" key="1">
    <citation type="journal article" date="2016" name="Nat. Commun.">
        <title>Thousands of microbial genomes shed light on interconnected biogeochemical processes in an aquifer system.</title>
        <authorList>
            <person name="Anantharaman K."/>
            <person name="Brown C.T."/>
            <person name="Hug L.A."/>
            <person name="Sharon I."/>
            <person name="Castelle C.J."/>
            <person name="Probst A.J."/>
            <person name="Thomas B.C."/>
            <person name="Singh A."/>
            <person name="Wilkins M.J."/>
            <person name="Karaoz U."/>
            <person name="Brodie E.L."/>
            <person name="Williams K.H."/>
            <person name="Hubbard S.S."/>
            <person name="Banfield J.F."/>
        </authorList>
    </citation>
    <scope>NUCLEOTIDE SEQUENCE [LARGE SCALE GENOMIC DNA]</scope>
</reference>